<accession>A0A6S6W1R3</accession>
<organism evidence="2 3">
    <name type="scientific">Pyrenophora teres f. teres</name>
    <dbReference type="NCBI Taxonomy" id="97479"/>
    <lineage>
        <taxon>Eukaryota</taxon>
        <taxon>Fungi</taxon>
        <taxon>Dikarya</taxon>
        <taxon>Ascomycota</taxon>
        <taxon>Pezizomycotina</taxon>
        <taxon>Dothideomycetes</taxon>
        <taxon>Pleosporomycetidae</taxon>
        <taxon>Pleosporales</taxon>
        <taxon>Pleosporineae</taxon>
        <taxon>Pleosporaceae</taxon>
        <taxon>Pyrenophora</taxon>
    </lineage>
</organism>
<protein>
    <submittedName>
        <fullName evidence="2">Uncharacterized protein</fullName>
    </submittedName>
</protein>
<evidence type="ECO:0000313" key="2">
    <source>
        <dbReference type="EMBL" id="CAE7034438.1"/>
    </source>
</evidence>
<dbReference type="EMBL" id="HG992980">
    <property type="protein sequence ID" value="CAE7034438.1"/>
    <property type="molecule type" value="Genomic_DNA"/>
</dbReference>
<sequence>MTTSTTRDATVILRDHTDYVSWVLQIQAQCVACILWDKVDPAQDTQYLQEPKEFRVPQLTNYPSAAGIGIPERVTELTPAGQRNYREDVDHYKLHMEQHKNDRNRYDKEQSNILLIVRLIQSTVTPHLRQTCCLPGEPLRTWLTNLKYTVGLSDLQEMEQARDRYLAALKPMRTPGQWDTWLAEYDQAATEAERNKVPETSLVTVITKEFIVSVYKIAPIWTTNFQDNGRAKRGMTRKEMMSRFREYMMMHHPLRAGKHKAAFAAYDDGTSDTSLNGGPQPLPGTPRSGGTVQPASLNPRDASLIPGNPSQTKVKEPPLDRNAQHVISITNSEHVTTLTQT</sequence>
<feature type="region of interest" description="Disordered" evidence="1">
    <location>
        <begin position="267"/>
        <end position="316"/>
    </location>
</feature>
<name>A0A6S6W1R3_9PLEO</name>
<gene>
    <name evidence="2" type="ORF">PTTW11_05435</name>
</gene>
<evidence type="ECO:0000256" key="1">
    <source>
        <dbReference type="SAM" id="MobiDB-lite"/>
    </source>
</evidence>
<evidence type="ECO:0000313" key="3">
    <source>
        <dbReference type="Proteomes" id="UP000472372"/>
    </source>
</evidence>
<reference evidence="2" key="1">
    <citation type="submission" date="2021-02" db="EMBL/GenBank/DDBJ databases">
        <authorList>
            <person name="Syme A R."/>
            <person name="Syme A R."/>
            <person name="Moolhuijzen P."/>
        </authorList>
    </citation>
    <scope>NUCLEOTIDE SEQUENCE</scope>
    <source>
        <strain evidence="2">W1-1</strain>
    </source>
</reference>
<dbReference type="Proteomes" id="UP000472372">
    <property type="component" value="Chromosome 4"/>
</dbReference>
<proteinExistence type="predicted"/>
<dbReference type="AlphaFoldDB" id="A0A6S6W1R3"/>